<evidence type="ECO:0000313" key="4">
    <source>
        <dbReference type="Proteomes" id="UP000223968"/>
    </source>
</evidence>
<dbReference type="PANTHER" id="PTHR35569">
    <property type="entry name" value="CYANAMIDE HYDRATASE DDI2-RELATED"/>
    <property type="match status" value="1"/>
</dbReference>
<dbReference type="InterPro" id="IPR006674">
    <property type="entry name" value="HD_domain"/>
</dbReference>
<feature type="region of interest" description="Disordered" evidence="1">
    <location>
        <begin position="18"/>
        <end position="41"/>
    </location>
</feature>
<dbReference type="STRING" id="1447875.A0A2B7WQ40"/>
<dbReference type="OrthoDB" id="409121at2759"/>
<gene>
    <name evidence="3" type="ORF">AJ79_07922</name>
</gene>
<keyword evidence="4" id="KW-1185">Reference proteome</keyword>
<proteinExistence type="predicted"/>
<dbReference type="InterPro" id="IPR017771">
    <property type="entry name" value="Cyanamide_hydratase_HD"/>
</dbReference>
<accession>A0A2B7WQ40</accession>
<evidence type="ECO:0000256" key="1">
    <source>
        <dbReference type="SAM" id="MobiDB-lite"/>
    </source>
</evidence>
<dbReference type="InterPro" id="IPR003607">
    <property type="entry name" value="HD/PDEase_dom"/>
</dbReference>
<dbReference type="CDD" id="cd00077">
    <property type="entry name" value="HDc"/>
    <property type="match status" value="1"/>
</dbReference>
<dbReference type="Proteomes" id="UP000223968">
    <property type="component" value="Unassembled WGS sequence"/>
</dbReference>
<dbReference type="AlphaFoldDB" id="A0A2B7WQ40"/>
<organism evidence="3 4">
    <name type="scientific">Helicocarpus griseus UAMH5409</name>
    <dbReference type="NCBI Taxonomy" id="1447875"/>
    <lineage>
        <taxon>Eukaryota</taxon>
        <taxon>Fungi</taxon>
        <taxon>Dikarya</taxon>
        <taxon>Ascomycota</taxon>
        <taxon>Pezizomycotina</taxon>
        <taxon>Eurotiomycetes</taxon>
        <taxon>Eurotiomycetidae</taxon>
        <taxon>Onygenales</taxon>
        <taxon>Ajellomycetaceae</taxon>
        <taxon>Helicocarpus</taxon>
    </lineage>
</organism>
<dbReference type="Gene3D" id="1.10.3210.10">
    <property type="entry name" value="Hypothetical protein af1432"/>
    <property type="match status" value="1"/>
</dbReference>
<sequence>MSNPITTHGLNAVPASHSALLSGTPEHPAPPHPAPPFTVSDTPVPYTPLAKRIQGYAHSRLPEQTYNHSMRVYHYGLAIKHYRFPSWSFSDETYFLACMLHDIGTTDENLRKTKLSFEFQGGMEAMEVLSTGEAVAELEQAESVAEAIIRHQDLCEVGKITSLGMLVQLATVFDNMGSYENLVHPSTIENVVAQFPRLKWASCFAATLRKEMNLKPWAHTTAMGEEKFPADVEGNKLMAKYE</sequence>
<evidence type="ECO:0000313" key="3">
    <source>
        <dbReference type="EMBL" id="PGH01484.1"/>
    </source>
</evidence>
<feature type="compositionally biased region" description="Pro residues" evidence="1">
    <location>
        <begin position="27"/>
        <end position="36"/>
    </location>
</feature>
<dbReference type="SUPFAM" id="SSF109604">
    <property type="entry name" value="HD-domain/PDEase-like"/>
    <property type="match status" value="1"/>
</dbReference>
<dbReference type="Pfam" id="PF01966">
    <property type="entry name" value="HD"/>
    <property type="match status" value="1"/>
</dbReference>
<name>A0A2B7WQ40_9EURO</name>
<evidence type="ECO:0000259" key="2">
    <source>
        <dbReference type="SMART" id="SM00471"/>
    </source>
</evidence>
<protein>
    <recommendedName>
        <fullName evidence="2">HD/PDEase domain-containing protein</fullName>
    </recommendedName>
</protein>
<feature type="domain" description="HD/PDEase" evidence="2">
    <location>
        <begin position="61"/>
        <end position="185"/>
    </location>
</feature>
<reference evidence="3 4" key="1">
    <citation type="submission" date="2017-10" db="EMBL/GenBank/DDBJ databases">
        <title>Comparative genomics in systemic dimorphic fungi from Ajellomycetaceae.</title>
        <authorList>
            <person name="Munoz J.F."/>
            <person name="Mcewen J.G."/>
            <person name="Clay O.K."/>
            <person name="Cuomo C.A."/>
        </authorList>
    </citation>
    <scope>NUCLEOTIDE SEQUENCE [LARGE SCALE GENOMIC DNA]</scope>
    <source>
        <strain evidence="3 4">UAMH5409</strain>
    </source>
</reference>
<dbReference type="EMBL" id="PDNB01000171">
    <property type="protein sequence ID" value="PGH01484.1"/>
    <property type="molecule type" value="Genomic_DNA"/>
</dbReference>
<comment type="caution">
    <text evidence="3">The sequence shown here is derived from an EMBL/GenBank/DDBJ whole genome shotgun (WGS) entry which is preliminary data.</text>
</comment>
<dbReference type="SMART" id="SM00471">
    <property type="entry name" value="HDc"/>
    <property type="match status" value="1"/>
</dbReference>
<dbReference type="NCBIfam" id="TIGR03401">
    <property type="entry name" value="cyanamide_fam"/>
    <property type="match status" value="1"/>
</dbReference>
<dbReference type="PANTHER" id="PTHR35569:SF1">
    <property type="entry name" value="CYANAMIDE HYDRATASE DDI2-RELATED"/>
    <property type="match status" value="1"/>
</dbReference>